<organism evidence="2 3">
    <name type="scientific">Haemonchus contortus</name>
    <name type="common">Barber pole worm</name>
    <dbReference type="NCBI Taxonomy" id="6289"/>
    <lineage>
        <taxon>Eukaryota</taxon>
        <taxon>Metazoa</taxon>
        <taxon>Ecdysozoa</taxon>
        <taxon>Nematoda</taxon>
        <taxon>Chromadorea</taxon>
        <taxon>Rhabditida</taxon>
        <taxon>Rhabditina</taxon>
        <taxon>Rhabditomorpha</taxon>
        <taxon>Strongyloidea</taxon>
        <taxon>Trichostrongylidae</taxon>
        <taxon>Haemonchus</taxon>
    </lineage>
</organism>
<evidence type="ECO:0000313" key="3">
    <source>
        <dbReference type="WBParaSite" id="HCON_00001710-00001"/>
    </source>
</evidence>
<accession>A0A7I4XRL7</accession>
<name>A0A7I4XRL7_HAECO</name>
<sequence length="76" mass="8626">MSYQGNQYGGYQAYPHRPPMNPPIHGRPVIHGPPVVVIDNHHHGHHHHHHHHDAETDNFDGKRPENGQARIDSSSN</sequence>
<proteinExistence type="predicted"/>
<dbReference type="Proteomes" id="UP000025227">
    <property type="component" value="Unplaced"/>
</dbReference>
<keyword evidence="2" id="KW-1185">Reference proteome</keyword>
<evidence type="ECO:0000256" key="1">
    <source>
        <dbReference type="SAM" id="MobiDB-lite"/>
    </source>
</evidence>
<feature type="compositionally biased region" description="Low complexity" evidence="1">
    <location>
        <begin position="1"/>
        <end position="12"/>
    </location>
</feature>
<reference evidence="3" key="1">
    <citation type="submission" date="2020-12" db="UniProtKB">
        <authorList>
            <consortium name="WormBaseParasite"/>
        </authorList>
    </citation>
    <scope>IDENTIFICATION</scope>
    <source>
        <strain evidence="3">MHco3</strain>
    </source>
</reference>
<evidence type="ECO:0000313" key="2">
    <source>
        <dbReference type="Proteomes" id="UP000025227"/>
    </source>
</evidence>
<feature type="region of interest" description="Disordered" evidence="1">
    <location>
        <begin position="1"/>
        <end position="76"/>
    </location>
</feature>
<dbReference type="AlphaFoldDB" id="A0A7I4XRL7"/>
<feature type="compositionally biased region" description="Basic and acidic residues" evidence="1">
    <location>
        <begin position="52"/>
        <end position="65"/>
    </location>
</feature>
<protein>
    <submittedName>
        <fullName evidence="3">Uncharacterized protein</fullName>
    </submittedName>
</protein>
<dbReference type="WBParaSite" id="HCON_00001710-00001">
    <property type="protein sequence ID" value="HCON_00001710-00001"/>
    <property type="gene ID" value="HCON_00001710"/>
</dbReference>
<feature type="compositionally biased region" description="Basic residues" evidence="1">
    <location>
        <begin position="42"/>
        <end position="51"/>
    </location>
</feature>